<dbReference type="Pfam" id="PF08858">
    <property type="entry name" value="IDEAL"/>
    <property type="match status" value="1"/>
</dbReference>
<dbReference type="KEGG" id="blen:NCTC4824_03010"/>
<dbReference type="InterPro" id="IPR014957">
    <property type="entry name" value="IDEAL_dom"/>
</dbReference>
<dbReference type="AlphaFoldDB" id="A0A2X4WE06"/>
<evidence type="ECO:0000313" key="3">
    <source>
        <dbReference type="Proteomes" id="UP000249134"/>
    </source>
</evidence>
<dbReference type="Proteomes" id="UP000249134">
    <property type="component" value="Chromosome 1"/>
</dbReference>
<proteinExistence type="predicted"/>
<dbReference type="EMBL" id="LS483476">
    <property type="protein sequence ID" value="SQI60979.1"/>
    <property type="molecule type" value="Genomic_DNA"/>
</dbReference>
<evidence type="ECO:0000259" key="1">
    <source>
        <dbReference type="SMART" id="SM00914"/>
    </source>
</evidence>
<reference evidence="2 3" key="1">
    <citation type="submission" date="2018-06" db="EMBL/GenBank/DDBJ databases">
        <authorList>
            <consortium name="Pathogen Informatics"/>
            <person name="Doyle S."/>
        </authorList>
    </citation>
    <scope>NUCLEOTIDE SEQUENCE [LARGE SCALE GENOMIC DNA]</scope>
    <source>
        <strain evidence="2 3">NCTC4824</strain>
    </source>
</reference>
<organism evidence="2 3">
    <name type="scientific">Lederbergia lenta</name>
    <name type="common">Bacillus lentus</name>
    <dbReference type="NCBI Taxonomy" id="1467"/>
    <lineage>
        <taxon>Bacteria</taxon>
        <taxon>Bacillati</taxon>
        <taxon>Bacillota</taxon>
        <taxon>Bacilli</taxon>
        <taxon>Bacillales</taxon>
        <taxon>Bacillaceae</taxon>
        <taxon>Lederbergia</taxon>
    </lineage>
</organism>
<dbReference type="RefSeq" id="WP_066140609.1">
    <property type="nucleotide sequence ID" value="NZ_CBCSGM010000001.1"/>
</dbReference>
<gene>
    <name evidence="2" type="ORF">NCTC4824_03010</name>
</gene>
<feature type="domain" description="IDEAL" evidence="1">
    <location>
        <begin position="33"/>
        <end position="69"/>
    </location>
</feature>
<sequence length="76" mass="9108">MEKKKSYQELLKEYTMTQIQKETREIESKIDQFLNGLLQKRHVEQLRTEIDQALDQKDEKSFHKLAQKLSSILKNS</sequence>
<accession>A0A2X4WE06</accession>
<evidence type="ECO:0000313" key="2">
    <source>
        <dbReference type="EMBL" id="SQI60979.1"/>
    </source>
</evidence>
<keyword evidence="3" id="KW-1185">Reference proteome</keyword>
<dbReference type="Gene3D" id="4.10.810.10">
    <property type="entry name" value="Virus Scaffolding Protein, Chain A"/>
    <property type="match status" value="1"/>
</dbReference>
<dbReference type="InterPro" id="IPR027393">
    <property type="entry name" value="Virus_scaffolding_prot_C"/>
</dbReference>
<name>A0A2X4WE06_LEDLE</name>
<dbReference type="SMART" id="SM00914">
    <property type="entry name" value="IDEAL"/>
    <property type="match status" value="1"/>
</dbReference>
<protein>
    <submittedName>
        <fullName evidence="2">Uncharacterized conserved protein</fullName>
    </submittedName>
</protein>